<dbReference type="OrthoDB" id="9811587at2"/>
<gene>
    <name evidence="8" type="ORF">EFY79_04835</name>
</gene>
<evidence type="ECO:0000256" key="7">
    <source>
        <dbReference type="ARBA" id="ARBA00023237"/>
    </source>
</evidence>
<dbReference type="PANTHER" id="PTHR30026">
    <property type="entry name" value="OUTER MEMBRANE PROTEIN TOLC"/>
    <property type="match status" value="1"/>
</dbReference>
<comment type="subcellular location">
    <subcellularLocation>
        <location evidence="1">Cell outer membrane</location>
    </subcellularLocation>
</comment>
<keyword evidence="9" id="KW-1185">Reference proteome</keyword>
<name>A0A3M9NPM5_9BACT</name>
<dbReference type="GO" id="GO:0015562">
    <property type="term" value="F:efflux transmembrane transporter activity"/>
    <property type="evidence" value="ECO:0007669"/>
    <property type="project" value="InterPro"/>
</dbReference>
<keyword evidence="6" id="KW-0472">Membrane</keyword>
<evidence type="ECO:0000313" key="8">
    <source>
        <dbReference type="EMBL" id="RNI38988.1"/>
    </source>
</evidence>
<evidence type="ECO:0000313" key="9">
    <source>
        <dbReference type="Proteomes" id="UP000267223"/>
    </source>
</evidence>
<protein>
    <submittedName>
        <fullName evidence="8">TolC family protein</fullName>
    </submittedName>
</protein>
<evidence type="ECO:0000256" key="4">
    <source>
        <dbReference type="ARBA" id="ARBA00022452"/>
    </source>
</evidence>
<dbReference type="EMBL" id="RJJR01000002">
    <property type="protein sequence ID" value="RNI38988.1"/>
    <property type="molecule type" value="Genomic_DNA"/>
</dbReference>
<evidence type="ECO:0000256" key="2">
    <source>
        <dbReference type="ARBA" id="ARBA00007613"/>
    </source>
</evidence>
<dbReference type="AlphaFoldDB" id="A0A3M9NPM5"/>
<proteinExistence type="inferred from homology"/>
<accession>A0A3M9NPM5</accession>
<dbReference type="GO" id="GO:1990281">
    <property type="term" value="C:efflux pump complex"/>
    <property type="evidence" value="ECO:0007669"/>
    <property type="project" value="TreeGrafter"/>
</dbReference>
<dbReference type="InterPro" id="IPR051906">
    <property type="entry name" value="TolC-like"/>
</dbReference>
<dbReference type="SUPFAM" id="SSF56954">
    <property type="entry name" value="Outer membrane efflux proteins (OEP)"/>
    <property type="match status" value="1"/>
</dbReference>
<dbReference type="Proteomes" id="UP000267223">
    <property type="component" value="Unassembled WGS sequence"/>
</dbReference>
<dbReference type="Pfam" id="PF02321">
    <property type="entry name" value="OEP"/>
    <property type="match status" value="2"/>
</dbReference>
<evidence type="ECO:0000256" key="6">
    <source>
        <dbReference type="ARBA" id="ARBA00023136"/>
    </source>
</evidence>
<keyword evidence="4" id="KW-1134">Transmembrane beta strand</keyword>
<dbReference type="PANTHER" id="PTHR30026:SF20">
    <property type="entry name" value="OUTER MEMBRANE PROTEIN TOLC"/>
    <property type="match status" value="1"/>
</dbReference>
<comment type="caution">
    <text evidence="8">The sequence shown here is derived from an EMBL/GenBank/DDBJ whole genome shotgun (WGS) entry which is preliminary data.</text>
</comment>
<reference evidence="8 9" key="1">
    <citation type="submission" date="2018-11" db="EMBL/GenBank/DDBJ databases">
        <title>Draft genome sequence of Ferruginibacter sp. BO-59.</title>
        <authorList>
            <person name="Im W.T."/>
        </authorList>
    </citation>
    <scope>NUCLEOTIDE SEQUENCE [LARGE SCALE GENOMIC DNA]</scope>
    <source>
        <strain evidence="8 9">BO-59</strain>
    </source>
</reference>
<sequence>MQKFIVTVLILFIATDISAQKKWTLQECVDYAMEHNISIKQSALQSDLSAITYKQSKLSQIPTANFSNSDGYRFGKSQNPSTGILENQNYFTVGLNLQTSAEIFNWFSKKNTILANEWSLAASKAATDKLKNDIALSVANSYLQVLLAREQEKIAEVQVTQSRSQLEIVNKQVAAGSLPELNAVEIESQLANDTSNLITAAGNVTQAKYVLMSYMNIDAADSFDVDEPPIDKIPLQPIGDLQPEDVYASALKNLPQQKVNNFNIKAAEKDMLAAKGALYPSISAFGGLSNSYGYSRTPYYTQVFSGYKQSGLVVMDAMGNIINDYNIQQPTFVNGQKKFITSPNFGTQFNDNFGQTIGISLSVPIFNGWQAKAGYQRSKINLRNMQYQEQLDNQTLKQDIYQAYNAAIVARQKFASSSKAVESAQKTYDYTLLRYNVGMIGTLDLITNQNNLFTAKLQYVINQFDYIFKMKVLEYYKGQGLKLE</sequence>
<dbReference type="InterPro" id="IPR003423">
    <property type="entry name" value="OMP_efflux"/>
</dbReference>
<comment type="similarity">
    <text evidence="2">Belongs to the outer membrane factor (OMF) (TC 1.B.17) family.</text>
</comment>
<dbReference type="Gene3D" id="1.20.1600.10">
    <property type="entry name" value="Outer membrane efflux proteins (OEP)"/>
    <property type="match status" value="1"/>
</dbReference>
<evidence type="ECO:0000256" key="5">
    <source>
        <dbReference type="ARBA" id="ARBA00022692"/>
    </source>
</evidence>
<dbReference type="GO" id="GO:0009279">
    <property type="term" value="C:cell outer membrane"/>
    <property type="evidence" value="ECO:0007669"/>
    <property type="project" value="UniProtKB-SubCell"/>
</dbReference>
<keyword evidence="7" id="KW-0998">Cell outer membrane</keyword>
<organism evidence="8 9">
    <name type="scientific">Hanamia caeni</name>
    <dbReference type="NCBI Taxonomy" id="2294116"/>
    <lineage>
        <taxon>Bacteria</taxon>
        <taxon>Pseudomonadati</taxon>
        <taxon>Bacteroidota</taxon>
        <taxon>Chitinophagia</taxon>
        <taxon>Chitinophagales</taxon>
        <taxon>Chitinophagaceae</taxon>
        <taxon>Hanamia</taxon>
    </lineage>
</organism>
<evidence type="ECO:0000256" key="1">
    <source>
        <dbReference type="ARBA" id="ARBA00004442"/>
    </source>
</evidence>
<keyword evidence="5" id="KW-0812">Transmembrane</keyword>
<evidence type="ECO:0000256" key="3">
    <source>
        <dbReference type="ARBA" id="ARBA00022448"/>
    </source>
</evidence>
<dbReference type="GO" id="GO:0015288">
    <property type="term" value="F:porin activity"/>
    <property type="evidence" value="ECO:0007669"/>
    <property type="project" value="TreeGrafter"/>
</dbReference>
<keyword evidence="3" id="KW-0813">Transport</keyword>
<dbReference type="RefSeq" id="WP_123119553.1">
    <property type="nucleotide sequence ID" value="NZ_RJJR01000002.1"/>
</dbReference>